<organism evidence="2 3">
    <name type="scientific">Linum trigynum</name>
    <dbReference type="NCBI Taxonomy" id="586398"/>
    <lineage>
        <taxon>Eukaryota</taxon>
        <taxon>Viridiplantae</taxon>
        <taxon>Streptophyta</taxon>
        <taxon>Embryophyta</taxon>
        <taxon>Tracheophyta</taxon>
        <taxon>Spermatophyta</taxon>
        <taxon>Magnoliopsida</taxon>
        <taxon>eudicotyledons</taxon>
        <taxon>Gunneridae</taxon>
        <taxon>Pentapetalae</taxon>
        <taxon>rosids</taxon>
        <taxon>fabids</taxon>
        <taxon>Malpighiales</taxon>
        <taxon>Linaceae</taxon>
        <taxon>Linum</taxon>
    </lineage>
</organism>
<evidence type="ECO:0000256" key="1">
    <source>
        <dbReference type="SAM" id="MobiDB-lite"/>
    </source>
</evidence>
<feature type="compositionally biased region" description="Low complexity" evidence="1">
    <location>
        <begin position="25"/>
        <end position="44"/>
    </location>
</feature>
<proteinExistence type="predicted"/>
<dbReference type="Proteomes" id="UP001497516">
    <property type="component" value="Chromosome 10"/>
</dbReference>
<gene>
    <name evidence="2" type="ORF">LTRI10_LOCUS8386</name>
</gene>
<accession>A0AAV2CWS8</accession>
<evidence type="ECO:0000313" key="2">
    <source>
        <dbReference type="EMBL" id="CAL1360987.1"/>
    </source>
</evidence>
<feature type="compositionally biased region" description="Low complexity" evidence="1">
    <location>
        <begin position="53"/>
        <end position="68"/>
    </location>
</feature>
<protein>
    <submittedName>
        <fullName evidence="2">Uncharacterized protein</fullName>
    </submittedName>
</protein>
<name>A0AAV2CWS8_9ROSI</name>
<feature type="region of interest" description="Disordered" evidence="1">
    <location>
        <begin position="19"/>
        <end position="68"/>
    </location>
</feature>
<dbReference type="AlphaFoldDB" id="A0AAV2CWS8"/>
<keyword evidence="3" id="KW-1185">Reference proteome</keyword>
<sequence>MVPFNICVTGELVKRKRGRLRKFGPDGTTSLPLPPSLSTHPGTTIQRRGRGRPPGSGNQKETATQLPAPLPAAAITIRNDVNVKKETVWIEEDEENPGSFLVALTIVSAIGRRNSIGMVCFF</sequence>
<evidence type="ECO:0000313" key="3">
    <source>
        <dbReference type="Proteomes" id="UP001497516"/>
    </source>
</evidence>
<reference evidence="2 3" key="1">
    <citation type="submission" date="2024-04" db="EMBL/GenBank/DDBJ databases">
        <authorList>
            <person name="Fracassetti M."/>
        </authorList>
    </citation>
    <scope>NUCLEOTIDE SEQUENCE [LARGE SCALE GENOMIC DNA]</scope>
</reference>
<dbReference type="EMBL" id="OZ034814">
    <property type="protein sequence ID" value="CAL1360987.1"/>
    <property type="molecule type" value="Genomic_DNA"/>
</dbReference>